<evidence type="ECO:0000256" key="1">
    <source>
        <dbReference type="SAM" id="MobiDB-lite"/>
    </source>
</evidence>
<protein>
    <submittedName>
        <fullName evidence="2">Uncharacterized protein</fullName>
    </submittedName>
</protein>
<reference evidence="2" key="1">
    <citation type="submission" date="2015-12" db="EMBL/GenBank/DDBJ databases">
        <title>Update maize B73 reference genome by single molecule sequencing technologies.</title>
        <authorList>
            <consortium name="Maize Genome Sequencing Project"/>
            <person name="Ware D."/>
        </authorList>
    </citation>
    <scope>NUCLEOTIDE SEQUENCE</scope>
    <source>
        <tissue evidence="2">Seedling</tissue>
    </source>
</reference>
<evidence type="ECO:0000313" key="2">
    <source>
        <dbReference type="EMBL" id="AQK81273.1"/>
    </source>
</evidence>
<dbReference type="EMBL" id="CM000782">
    <property type="protein sequence ID" value="AQK81273.1"/>
    <property type="molecule type" value="Genomic_DNA"/>
</dbReference>
<gene>
    <name evidence="2" type="ORF">ZEAMMB73_Zm00001d036530</name>
</gene>
<dbReference type="AlphaFoldDB" id="A0A1D6LP41"/>
<feature type="region of interest" description="Disordered" evidence="1">
    <location>
        <begin position="1"/>
        <end position="30"/>
    </location>
</feature>
<proteinExistence type="predicted"/>
<feature type="compositionally biased region" description="Pro residues" evidence="1">
    <location>
        <begin position="1"/>
        <end position="22"/>
    </location>
</feature>
<organism evidence="2">
    <name type="scientific">Zea mays</name>
    <name type="common">Maize</name>
    <dbReference type="NCBI Taxonomy" id="4577"/>
    <lineage>
        <taxon>Eukaryota</taxon>
        <taxon>Viridiplantae</taxon>
        <taxon>Streptophyta</taxon>
        <taxon>Embryophyta</taxon>
        <taxon>Tracheophyta</taxon>
        <taxon>Spermatophyta</taxon>
        <taxon>Magnoliopsida</taxon>
        <taxon>Liliopsida</taxon>
        <taxon>Poales</taxon>
        <taxon>Poaceae</taxon>
        <taxon>PACMAD clade</taxon>
        <taxon>Panicoideae</taxon>
        <taxon>Andropogonodae</taxon>
        <taxon>Andropogoneae</taxon>
        <taxon>Tripsacinae</taxon>
        <taxon>Zea</taxon>
    </lineage>
</organism>
<sequence length="152" mass="17210">MSPPSRSPPSSLLPPRRPPPRSPTRLPSSWISGALSSLRREQGRRLPWHRREPGITLPISWDGTGRRIRPPSRNALFAVFQREDEGSRAAQVASSWAEQTGESKRMDQELEPQVSHSENLYRVDLPALGFVVVVRFSMRLVIDTVISWSQFS</sequence>
<accession>A0A1D6LP41</accession>
<name>A0A1D6LP41_MAIZE</name>
<dbReference type="ExpressionAtlas" id="A0A1D6LP41">
    <property type="expression patterns" value="baseline and differential"/>
</dbReference>
<dbReference type="EMBL" id="CM000782">
    <property type="protein sequence ID" value="AQK81275.1"/>
    <property type="molecule type" value="Genomic_DNA"/>
</dbReference>